<feature type="transmembrane region" description="Helical" evidence="1">
    <location>
        <begin position="49"/>
        <end position="71"/>
    </location>
</feature>
<comment type="caution">
    <text evidence="2">The sequence shown here is derived from an EMBL/GenBank/DDBJ whole genome shotgun (WGS) entry which is preliminary data.</text>
</comment>
<gene>
    <name evidence="2" type="ORF">NCPPB2254_05903</name>
</gene>
<keyword evidence="1" id="KW-1133">Transmembrane helix</keyword>
<dbReference type="Proteomes" id="UP000237580">
    <property type="component" value="Unassembled WGS sequence"/>
</dbReference>
<evidence type="ECO:0000313" key="3">
    <source>
        <dbReference type="Proteomes" id="UP000237580"/>
    </source>
</evidence>
<evidence type="ECO:0000313" key="2">
    <source>
        <dbReference type="EMBL" id="SOQ16436.1"/>
    </source>
</evidence>
<keyword evidence="1" id="KW-0472">Membrane</keyword>
<sequence>MDSAEKPCPYCAELIKREAVRCRQCHADLSQKIIIPPGTRLASDPRFGMLAKTVFALLGALVLFLAFGAYIGSTPEGKAKAQARDSIDLCRKEEREYRGSADAKWVITGACDLLEKRFLEKYGHAR</sequence>
<keyword evidence="1" id="KW-0812">Transmembrane</keyword>
<proteinExistence type="predicted"/>
<dbReference type="EMBL" id="ODAM01000186">
    <property type="protein sequence ID" value="SOQ16436.1"/>
    <property type="molecule type" value="Genomic_DNA"/>
</dbReference>
<evidence type="ECO:0008006" key="4">
    <source>
        <dbReference type="Google" id="ProtNLM"/>
    </source>
</evidence>
<reference evidence="2 3" key="1">
    <citation type="submission" date="2017-11" db="EMBL/GenBank/DDBJ databases">
        <authorList>
            <person name="Blom J."/>
        </authorList>
    </citation>
    <scope>NUCLEOTIDE SEQUENCE [LARGE SCALE GENOMIC DNA]</scope>
    <source>
        <strain evidence="2">NCPPB 2254</strain>
    </source>
</reference>
<dbReference type="RefSeq" id="WP_104720685.1">
    <property type="nucleotide sequence ID" value="NZ_ODAL01000188.1"/>
</dbReference>
<evidence type="ECO:0000256" key="1">
    <source>
        <dbReference type="SAM" id="Phobius"/>
    </source>
</evidence>
<name>A0AB38EPK8_9PSED</name>
<protein>
    <recommendedName>
        <fullName evidence="4">Zinc ribbon domain-containing protein</fullName>
    </recommendedName>
</protein>
<organism evidence="2 3">
    <name type="scientific">Pseudomonas syringae pv. persicae</name>
    <dbReference type="NCBI Taxonomy" id="237306"/>
    <lineage>
        <taxon>Bacteria</taxon>
        <taxon>Pseudomonadati</taxon>
        <taxon>Pseudomonadota</taxon>
        <taxon>Gammaproteobacteria</taxon>
        <taxon>Pseudomonadales</taxon>
        <taxon>Pseudomonadaceae</taxon>
        <taxon>Pseudomonas</taxon>
    </lineage>
</organism>
<dbReference type="AlphaFoldDB" id="A0AB38EPK8"/>
<accession>A0AB38EPK8</accession>